<dbReference type="InterPro" id="IPR008878">
    <property type="entry name" value="Transposase_IS66_Orf2"/>
</dbReference>
<protein>
    <submittedName>
        <fullName evidence="1">IS66 family insertion sequence transposase protein</fullName>
    </submittedName>
</protein>
<evidence type="ECO:0000313" key="1">
    <source>
        <dbReference type="EMBL" id="ARQ13405.1"/>
    </source>
</evidence>
<dbReference type="PANTHER" id="PTHR36455">
    <property type="match status" value="1"/>
</dbReference>
<dbReference type="PANTHER" id="PTHR36455:SF1">
    <property type="entry name" value="BLR8292 PROTEIN"/>
    <property type="match status" value="1"/>
</dbReference>
<dbReference type="AlphaFoldDB" id="A0AAN1EMW6"/>
<dbReference type="NCBIfam" id="NF033819">
    <property type="entry name" value="IS66_TnpB"/>
    <property type="match status" value="1"/>
</dbReference>
<accession>A0AAN1EMW6</accession>
<gene>
    <name evidence="1" type="ORF">NXC12_PD00312</name>
</gene>
<dbReference type="Pfam" id="PF05717">
    <property type="entry name" value="TnpB_IS66"/>
    <property type="match status" value="1"/>
</dbReference>
<name>A0AAN1EMW6_RHIET</name>
<dbReference type="Proteomes" id="UP000194159">
    <property type="component" value="Plasmid pRetNXC12d"/>
</dbReference>
<geneLocation type="plasmid" evidence="2">
    <name>pretnxc12d</name>
</geneLocation>
<reference evidence="1 2" key="1">
    <citation type="submission" date="2017-04" db="EMBL/GenBank/DDBJ databases">
        <title>Complete genome sequences of Rhizobium genomic linages associated to common bean (phaseolus vulgaris).</title>
        <authorList>
            <person name="Santamaria R.I."/>
            <person name="Bustos P."/>
            <person name="Perez-Carrascal O."/>
            <person name="Martinez-Flores I."/>
            <person name="Juarez S."/>
            <person name="Lozano L."/>
            <person name="Miranda F."/>
            <person name="Vinuesa P."/>
            <person name="Martinez-Romero E."/>
            <person name="Cevallos M.A."/>
            <person name="Romero D."/>
            <person name="Davila G."/>
            <person name="Gonzalez V."/>
        </authorList>
    </citation>
    <scope>NUCLEOTIDE SEQUENCE [LARGE SCALE GENOMIC DNA]</scope>
    <source>
        <strain evidence="1 2">NXC12</strain>
        <plasmid evidence="2">pretnxc12d</plasmid>
    </source>
</reference>
<sequence>MRAGAAMIPVPSGVKVWLATGHTDMRKGFPGLSLMVQEALKRDPMCGHLFVFRGRGGGLIKVICMTVKELACSRRSWNVGASSAADATVVITPAQLAYLLEGIDWRMPQKTWRPTSAG</sequence>
<evidence type="ECO:0000313" key="2">
    <source>
        <dbReference type="Proteomes" id="UP000194159"/>
    </source>
</evidence>
<organism evidence="1 2">
    <name type="scientific">Rhizobium etli</name>
    <dbReference type="NCBI Taxonomy" id="29449"/>
    <lineage>
        <taxon>Bacteria</taxon>
        <taxon>Pseudomonadati</taxon>
        <taxon>Pseudomonadota</taxon>
        <taxon>Alphaproteobacteria</taxon>
        <taxon>Hyphomicrobiales</taxon>
        <taxon>Rhizobiaceae</taxon>
        <taxon>Rhizobium/Agrobacterium group</taxon>
        <taxon>Rhizobium</taxon>
    </lineage>
</organism>
<dbReference type="EMBL" id="CP020910">
    <property type="protein sequence ID" value="ARQ13405.1"/>
    <property type="molecule type" value="Genomic_DNA"/>
</dbReference>
<keyword evidence="1" id="KW-0614">Plasmid</keyword>
<proteinExistence type="predicted"/>